<feature type="non-terminal residue" evidence="1">
    <location>
        <position position="1"/>
    </location>
</feature>
<sequence length="46" mass="4715">KNTVGQVIQRAIPVHVGLTEASLAVADLAAPQAEVATRGAVGKFFL</sequence>
<dbReference type="EMBL" id="UOFM01000180">
    <property type="protein sequence ID" value="VAW76514.1"/>
    <property type="molecule type" value="Genomic_DNA"/>
</dbReference>
<accession>A0A3B0Z5B9</accession>
<protein>
    <submittedName>
        <fullName evidence="1">Uncharacterized protein</fullName>
    </submittedName>
</protein>
<evidence type="ECO:0000313" key="1">
    <source>
        <dbReference type="EMBL" id="VAW76514.1"/>
    </source>
</evidence>
<gene>
    <name evidence="1" type="ORF">MNBD_GAMMA14-1962</name>
</gene>
<proteinExistence type="predicted"/>
<name>A0A3B0Z5B9_9ZZZZ</name>
<organism evidence="1">
    <name type="scientific">hydrothermal vent metagenome</name>
    <dbReference type="NCBI Taxonomy" id="652676"/>
    <lineage>
        <taxon>unclassified sequences</taxon>
        <taxon>metagenomes</taxon>
        <taxon>ecological metagenomes</taxon>
    </lineage>
</organism>
<reference evidence="1" key="1">
    <citation type="submission" date="2018-06" db="EMBL/GenBank/DDBJ databases">
        <authorList>
            <person name="Zhirakovskaya E."/>
        </authorList>
    </citation>
    <scope>NUCLEOTIDE SEQUENCE</scope>
</reference>
<dbReference type="AlphaFoldDB" id="A0A3B0Z5B9"/>